<dbReference type="Proteomes" id="UP000232722">
    <property type="component" value="Unassembled WGS sequence"/>
</dbReference>
<comment type="caution">
    <text evidence="2">The sequence shown here is derived from an EMBL/GenBank/DDBJ whole genome shotgun (WGS) entry which is preliminary data.</text>
</comment>
<sequence length="200" mass="23013">MAANSLPEAELYEDNDQYLFCISGKVTLFTIPTIVEVLGVCKPGSKKPPTIFLIFRRPVQLCLITLNFHFERKDISRISSLLWKKVKTKNPNLADIFVNLYGDVAKQWRKENLIFEFFTPLTPLESTKPPGGDRGGKKKNQEEQPHSDHEITILGGTLKEDDDLAKDRNENKLICRLSKYEEQKISRELFSELAYIEDHD</sequence>
<dbReference type="AlphaFoldDB" id="A0A2I1DU98"/>
<dbReference type="VEuPathDB" id="FungiDB:FUN_015299"/>
<proteinExistence type="predicted"/>
<dbReference type="Proteomes" id="UP000232688">
    <property type="component" value="Unassembled WGS sequence"/>
</dbReference>
<organism evidence="2 7">
    <name type="scientific">Rhizophagus irregularis</name>
    <dbReference type="NCBI Taxonomy" id="588596"/>
    <lineage>
        <taxon>Eukaryota</taxon>
        <taxon>Fungi</taxon>
        <taxon>Fungi incertae sedis</taxon>
        <taxon>Mucoromycota</taxon>
        <taxon>Glomeromycotina</taxon>
        <taxon>Glomeromycetes</taxon>
        <taxon>Glomerales</taxon>
        <taxon>Glomeraceae</taxon>
        <taxon>Rhizophagus</taxon>
    </lineage>
</organism>
<evidence type="ECO:0000313" key="4">
    <source>
        <dbReference type="EMBL" id="PKC70001.1"/>
    </source>
</evidence>
<accession>A0A2I1DU98</accession>
<reference evidence="2" key="5">
    <citation type="submission" date="2020-05" db="EMBL/GenBank/DDBJ databases">
        <authorList>
            <person name="Rincon C."/>
            <person name="Sanders R I."/>
            <person name="Robbins C."/>
            <person name="Chaturvedi A."/>
        </authorList>
    </citation>
    <scope>NUCLEOTIDE SEQUENCE</scope>
    <source>
        <strain evidence="2">CHB12</strain>
    </source>
</reference>
<evidence type="ECO:0000313" key="6">
    <source>
        <dbReference type="Proteomes" id="UP000232722"/>
    </source>
</evidence>
<reference evidence="4 5" key="3">
    <citation type="submission" date="2017-10" db="EMBL/GenBank/DDBJ databases">
        <title>Extensive intraspecific genome diversity in a model arbuscular mycorrhizal fungus.</title>
        <authorList>
            <person name="Chen E.C.H."/>
            <person name="Morin E."/>
            <person name="Baudet D."/>
            <person name="Noel J."/>
            <person name="Ndikumana S."/>
            <person name="Charron P."/>
            <person name="St-Onge C."/>
            <person name="Giorgi J."/>
            <person name="Grigoriev I.V."/>
            <person name="Roux C."/>
            <person name="Martin F.M."/>
            <person name="Corradi N."/>
        </authorList>
    </citation>
    <scope>NUCLEOTIDE SEQUENCE [LARGE SCALE GENOMIC DNA]</scope>
    <source>
        <strain evidence="4 5">A1</strain>
    </source>
</reference>
<evidence type="ECO:0000313" key="5">
    <source>
        <dbReference type="Proteomes" id="UP000232688"/>
    </source>
</evidence>
<reference evidence="4 5" key="4">
    <citation type="submission" date="2017-10" db="EMBL/GenBank/DDBJ databases">
        <title>Genome analyses suggest a sexual origin of heterokaryosis in a supposedly ancient asexual fungus.</title>
        <authorList>
            <person name="Corradi N."/>
            <person name="Sedzielewska K."/>
            <person name="Noel J."/>
            <person name="Charron P."/>
            <person name="Farinelli L."/>
            <person name="Marton T."/>
            <person name="Kruger M."/>
            <person name="Pelin A."/>
            <person name="Brachmann A."/>
            <person name="Corradi N."/>
        </authorList>
    </citation>
    <scope>NUCLEOTIDE SEQUENCE [LARGE SCALE GENOMIC DNA]</scope>
    <source>
        <strain evidence="4 5">A1</strain>
    </source>
</reference>
<dbReference type="VEuPathDB" id="FungiDB:RhiirA1_455315"/>
<dbReference type="VEuPathDB" id="FungiDB:RhiirFUN_011103"/>
<evidence type="ECO:0000313" key="3">
    <source>
        <dbReference type="EMBL" id="PKC12650.1"/>
    </source>
</evidence>
<feature type="compositionally biased region" description="Basic and acidic residues" evidence="1">
    <location>
        <begin position="139"/>
        <end position="151"/>
    </location>
</feature>
<reference evidence="3 6" key="1">
    <citation type="submission" date="2016-04" db="EMBL/GenBank/DDBJ databases">
        <title>Genome analyses suggest a sexual origin of heterokaryosis in a supposedly ancient asexual fungus.</title>
        <authorList>
            <person name="Ropars J."/>
            <person name="Sedzielewska K."/>
            <person name="Noel J."/>
            <person name="Charron P."/>
            <person name="Farinelli L."/>
            <person name="Marton T."/>
            <person name="Kruger M."/>
            <person name="Pelin A."/>
            <person name="Brachmann A."/>
            <person name="Corradi N."/>
        </authorList>
    </citation>
    <scope>NUCLEOTIDE SEQUENCE [LARGE SCALE GENOMIC DNA]</scope>
    <source>
        <strain evidence="3 6">A5</strain>
    </source>
</reference>
<reference evidence="3 6" key="2">
    <citation type="submission" date="2017-09" db="EMBL/GenBank/DDBJ databases">
        <title>Extensive intraspecific genome diversity in a model arbuscular mycorrhizal fungus.</title>
        <authorList>
            <person name="Chen E.C."/>
            <person name="Morin E."/>
            <person name="Beaudet D."/>
            <person name="Noel J."/>
            <person name="Ndikumana S."/>
            <person name="Charron P."/>
            <person name="St-Onge C."/>
            <person name="Giorgi J."/>
            <person name="Grigoriev I.V."/>
            <person name="Roux C."/>
            <person name="Martin F.M."/>
            <person name="Corradi N."/>
        </authorList>
    </citation>
    <scope>NUCLEOTIDE SEQUENCE [LARGE SCALE GENOMIC DNA]</scope>
    <source>
        <strain evidence="3 6">A5</strain>
    </source>
</reference>
<dbReference type="EMBL" id="LLXH01000248">
    <property type="protein sequence ID" value="PKC70001.1"/>
    <property type="molecule type" value="Genomic_DNA"/>
</dbReference>
<protein>
    <submittedName>
        <fullName evidence="2">Uncharacterized protein</fullName>
    </submittedName>
</protein>
<evidence type="ECO:0000313" key="2">
    <source>
        <dbReference type="EMBL" id="CAB5367881.1"/>
    </source>
</evidence>
<dbReference type="EMBL" id="LLXJ01000236">
    <property type="protein sequence ID" value="PKC12650.1"/>
    <property type="molecule type" value="Genomic_DNA"/>
</dbReference>
<dbReference type="EMBL" id="CAGKOT010000024">
    <property type="protein sequence ID" value="CAB5367881.1"/>
    <property type="molecule type" value="Genomic_DNA"/>
</dbReference>
<dbReference type="Proteomes" id="UP000684084">
    <property type="component" value="Unassembled WGS sequence"/>
</dbReference>
<evidence type="ECO:0000256" key="1">
    <source>
        <dbReference type="SAM" id="MobiDB-lite"/>
    </source>
</evidence>
<name>A0A2I1DU98_9GLOM</name>
<feature type="region of interest" description="Disordered" evidence="1">
    <location>
        <begin position="125"/>
        <end position="157"/>
    </location>
</feature>
<gene>
    <name evidence="2" type="ORF">CHRIB12_LOCUS11471</name>
    <name evidence="4" type="ORF">RhiirA1_455315</name>
    <name evidence="3" type="ORF">RhiirA5_411576</name>
</gene>
<dbReference type="OrthoDB" id="2373985at2759"/>
<evidence type="ECO:0000313" key="7">
    <source>
        <dbReference type="Proteomes" id="UP000684084"/>
    </source>
</evidence>